<feature type="binding site" evidence="7">
    <location>
        <position position="128"/>
    </location>
    <ligand>
        <name>Mg(2+)</name>
        <dbReference type="ChEBI" id="CHEBI:18420"/>
        <label>1</label>
        <note>catalytic</note>
    </ligand>
</feature>
<feature type="transmembrane region" description="Helical" evidence="9">
    <location>
        <begin position="12"/>
        <end position="28"/>
    </location>
</feature>
<keyword evidence="9" id="KW-1133">Transmembrane helix</keyword>
<accession>A0A7S3P9K1</accession>
<keyword evidence="5 8" id="KW-0378">Hydrolase</keyword>
<comment type="similarity">
    <text evidence="3 8">Belongs to the inositol monophosphatase superfamily.</text>
</comment>
<organism evidence="10">
    <name type="scientific">Amphora coffeiformis</name>
    <dbReference type="NCBI Taxonomy" id="265554"/>
    <lineage>
        <taxon>Eukaryota</taxon>
        <taxon>Sar</taxon>
        <taxon>Stramenopiles</taxon>
        <taxon>Ochrophyta</taxon>
        <taxon>Bacillariophyta</taxon>
        <taxon>Bacillariophyceae</taxon>
        <taxon>Bacillariophycidae</taxon>
        <taxon>Thalassiophysales</taxon>
        <taxon>Catenulaceae</taxon>
        <taxon>Amphora</taxon>
    </lineage>
</organism>
<dbReference type="EC" id="3.1.3.25" evidence="8"/>
<feature type="binding site" evidence="7">
    <location>
        <position position="151"/>
    </location>
    <ligand>
        <name>Mg(2+)</name>
        <dbReference type="ChEBI" id="CHEBI:18420"/>
        <label>1</label>
        <note>catalytic</note>
    </ligand>
</feature>
<evidence type="ECO:0000256" key="7">
    <source>
        <dbReference type="PIRSR" id="PIRSR600760-2"/>
    </source>
</evidence>
<keyword evidence="9" id="KW-0812">Transmembrane</keyword>
<dbReference type="PROSITE" id="PS00629">
    <property type="entry name" value="IMP_1"/>
    <property type="match status" value="1"/>
</dbReference>
<evidence type="ECO:0000256" key="8">
    <source>
        <dbReference type="RuleBase" id="RU364068"/>
    </source>
</evidence>
<dbReference type="InterPro" id="IPR033942">
    <property type="entry name" value="IMPase"/>
</dbReference>
<reference evidence="10" key="1">
    <citation type="submission" date="2021-01" db="EMBL/GenBank/DDBJ databases">
        <authorList>
            <person name="Corre E."/>
            <person name="Pelletier E."/>
            <person name="Niang G."/>
            <person name="Scheremetjew M."/>
            <person name="Finn R."/>
            <person name="Kale V."/>
            <person name="Holt S."/>
            <person name="Cochrane G."/>
            <person name="Meng A."/>
            <person name="Brown T."/>
            <person name="Cohen L."/>
        </authorList>
    </citation>
    <scope>NUCLEOTIDE SEQUENCE</scope>
    <source>
        <strain evidence="10">CCMP127</strain>
    </source>
</reference>
<dbReference type="GO" id="GO:0046872">
    <property type="term" value="F:metal ion binding"/>
    <property type="evidence" value="ECO:0007669"/>
    <property type="project" value="UniProtKB-KW"/>
</dbReference>
<evidence type="ECO:0000313" key="10">
    <source>
        <dbReference type="EMBL" id="CAE0413448.1"/>
    </source>
</evidence>
<proteinExistence type="inferred from homology"/>
<evidence type="ECO:0000256" key="1">
    <source>
        <dbReference type="ARBA" id="ARBA00001033"/>
    </source>
</evidence>
<protein>
    <recommendedName>
        <fullName evidence="8">Inositol-1-monophosphatase</fullName>
        <ecNumber evidence="8">3.1.3.25</ecNumber>
    </recommendedName>
</protein>
<sequence>MASSSRDPNNFLMVVGSMATGAGLMWWWQQQRSRRSGANNSKYMLPSALSSSPYRQQVQLALQLALQAGRNMYPYCDETGTAKQQRHDLGISTKSKPEDFFTHIDVENETLVMQGIQAAFPHDAIIGEESVGTGGIPPLKADTPTWIIDPIDGTTNFASGLPLTCVSIGYCVGGVPVMGVVYAPMTDEVFMAVKGHGCFRNGVRIQLLKNKKQKQLAEAMICFEFGYSRQPAQVARMVGAVQRILNHGCRATRHLGSGVLDLCYVATGRLDAVYAGVAGEGWKPWDFCAGLVISEEAGCVIEAIDQKQRGPFDIYSSSHICASSQELLEEVRKLVEN</sequence>
<dbReference type="PANTHER" id="PTHR20854:SF4">
    <property type="entry name" value="INOSITOL-1-MONOPHOSPHATASE-RELATED"/>
    <property type="match status" value="1"/>
</dbReference>
<feature type="binding site" evidence="7">
    <location>
        <position position="286"/>
    </location>
    <ligand>
        <name>Mg(2+)</name>
        <dbReference type="ChEBI" id="CHEBI:18420"/>
        <label>1</label>
        <note>catalytic</note>
    </ligand>
</feature>
<dbReference type="EMBL" id="HBIM01013151">
    <property type="protein sequence ID" value="CAE0413448.1"/>
    <property type="molecule type" value="Transcribed_RNA"/>
</dbReference>
<dbReference type="Gene3D" id="3.40.190.80">
    <property type="match status" value="1"/>
</dbReference>
<keyword evidence="6 7" id="KW-0460">Magnesium</keyword>
<dbReference type="AlphaFoldDB" id="A0A7S3P9K1"/>
<gene>
    <name evidence="10" type="ORF">ACOF00016_LOCUS10703</name>
</gene>
<comment type="catalytic activity">
    <reaction evidence="1 8">
        <text>a myo-inositol phosphate + H2O = myo-inositol + phosphate</text>
        <dbReference type="Rhea" id="RHEA:24056"/>
        <dbReference type="ChEBI" id="CHEBI:15377"/>
        <dbReference type="ChEBI" id="CHEBI:17268"/>
        <dbReference type="ChEBI" id="CHEBI:43474"/>
        <dbReference type="ChEBI" id="CHEBI:84139"/>
        <dbReference type="EC" id="3.1.3.25"/>
    </reaction>
</comment>
<dbReference type="SUPFAM" id="SSF56655">
    <property type="entry name" value="Carbohydrate phosphatase"/>
    <property type="match status" value="1"/>
</dbReference>
<dbReference type="Gene3D" id="3.30.540.10">
    <property type="entry name" value="Fructose-1,6-Bisphosphatase, subunit A, domain 1"/>
    <property type="match status" value="1"/>
</dbReference>
<comment type="cofactor">
    <cofactor evidence="2 7 8">
        <name>Mg(2+)</name>
        <dbReference type="ChEBI" id="CHEBI:18420"/>
    </cofactor>
</comment>
<dbReference type="PRINTS" id="PR00377">
    <property type="entry name" value="IMPHPHTASES"/>
</dbReference>
<evidence type="ECO:0000256" key="6">
    <source>
        <dbReference type="ARBA" id="ARBA00022842"/>
    </source>
</evidence>
<name>A0A7S3P9K1_9STRA</name>
<dbReference type="Pfam" id="PF00459">
    <property type="entry name" value="Inositol_P"/>
    <property type="match status" value="1"/>
</dbReference>
<dbReference type="InterPro" id="IPR020583">
    <property type="entry name" value="Inositol_monoP_metal-BS"/>
</dbReference>
<dbReference type="FunFam" id="3.30.540.10:FF:000003">
    <property type="entry name" value="Inositol-1-monophosphatase"/>
    <property type="match status" value="1"/>
</dbReference>
<dbReference type="InterPro" id="IPR000760">
    <property type="entry name" value="Inositol_monophosphatase-like"/>
</dbReference>
<dbReference type="CDD" id="cd01639">
    <property type="entry name" value="IMPase"/>
    <property type="match status" value="1"/>
</dbReference>
<dbReference type="GO" id="GO:0007165">
    <property type="term" value="P:signal transduction"/>
    <property type="evidence" value="ECO:0007669"/>
    <property type="project" value="TreeGrafter"/>
</dbReference>
<keyword evidence="9" id="KW-0472">Membrane</keyword>
<feature type="binding site" evidence="7">
    <location>
        <position position="152"/>
    </location>
    <ligand>
        <name>Mg(2+)</name>
        <dbReference type="ChEBI" id="CHEBI:18420"/>
        <label>1</label>
        <note>catalytic</note>
    </ligand>
</feature>
<dbReference type="GO" id="GO:0006021">
    <property type="term" value="P:inositol biosynthetic process"/>
    <property type="evidence" value="ECO:0007669"/>
    <property type="project" value="UniProtKB-UniPathway"/>
</dbReference>
<keyword evidence="4 7" id="KW-0479">Metal-binding</keyword>
<dbReference type="UniPathway" id="UPA00823">
    <property type="reaction ID" value="UER00788"/>
</dbReference>
<evidence type="ECO:0000256" key="4">
    <source>
        <dbReference type="ARBA" id="ARBA00022723"/>
    </source>
</evidence>
<evidence type="ECO:0000256" key="2">
    <source>
        <dbReference type="ARBA" id="ARBA00001946"/>
    </source>
</evidence>
<feature type="binding site" evidence="7">
    <location>
        <position position="149"/>
    </location>
    <ligand>
        <name>Mg(2+)</name>
        <dbReference type="ChEBI" id="CHEBI:18420"/>
        <label>1</label>
        <note>catalytic</note>
    </ligand>
</feature>
<evidence type="ECO:0000256" key="9">
    <source>
        <dbReference type="SAM" id="Phobius"/>
    </source>
</evidence>
<evidence type="ECO:0000256" key="5">
    <source>
        <dbReference type="ARBA" id="ARBA00022801"/>
    </source>
</evidence>
<dbReference type="PANTHER" id="PTHR20854">
    <property type="entry name" value="INOSITOL MONOPHOSPHATASE"/>
    <property type="match status" value="1"/>
</dbReference>
<dbReference type="GO" id="GO:0008934">
    <property type="term" value="F:inositol monophosphate 1-phosphatase activity"/>
    <property type="evidence" value="ECO:0007669"/>
    <property type="project" value="InterPro"/>
</dbReference>
<evidence type="ECO:0000256" key="3">
    <source>
        <dbReference type="ARBA" id="ARBA00009759"/>
    </source>
</evidence>
<comment type="pathway">
    <text evidence="8">Polyol metabolism; myo-inositol biosynthesis; myo-inositol from D-glucose 6-phosphate: step 2/2.</text>
</comment>